<sequence length="85" mass="9847">MLATTVLANFGYRRGGYREAVRDERHYEPLSGEELELFLQYLHRFARHDVDLYALMEVGDPADPRYMALTSEPAPGVDRSAYRRP</sequence>
<gene>
    <name evidence="1" type="ORF">SAMN05216268_10977</name>
</gene>
<dbReference type="AlphaFoldDB" id="A0A9X8QUE2"/>
<protein>
    <submittedName>
        <fullName evidence="1">Uncharacterized protein</fullName>
    </submittedName>
</protein>
<dbReference type="EMBL" id="FRBK01000009">
    <property type="protein sequence ID" value="SHM19470.1"/>
    <property type="molecule type" value="Genomic_DNA"/>
</dbReference>
<evidence type="ECO:0000313" key="1">
    <source>
        <dbReference type="EMBL" id="SHM19470.1"/>
    </source>
</evidence>
<evidence type="ECO:0000313" key="2">
    <source>
        <dbReference type="Proteomes" id="UP000184388"/>
    </source>
</evidence>
<organism evidence="1 2">
    <name type="scientific">Streptomyces yunnanensis</name>
    <dbReference type="NCBI Taxonomy" id="156453"/>
    <lineage>
        <taxon>Bacteria</taxon>
        <taxon>Bacillati</taxon>
        <taxon>Actinomycetota</taxon>
        <taxon>Actinomycetes</taxon>
        <taxon>Kitasatosporales</taxon>
        <taxon>Streptomycetaceae</taxon>
        <taxon>Streptomyces</taxon>
    </lineage>
</organism>
<reference evidence="2" key="1">
    <citation type="submission" date="2016-11" db="EMBL/GenBank/DDBJ databases">
        <authorList>
            <person name="Jaros S."/>
            <person name="Januszkiewicz K."/>
            <person name="Wedrychowicz H."/>
        </authorList>
    </citation>
    <scope>NUCLEOTIDE SEQUENCE [LARGE SCALE GENOMIC DNA]</scope>
    <source>
        <strain evidence="2">CGMCC 4.3555</strain>
    </source>
</reference>
<accession>A0A9X8QUE2</accession>
<dbReference type="Proteomes" id="UP000184388">
    <property type="component" value="Unassembled WGS sequence"/>
</dbReference>
<comment type="caution">
    <text evidence="1">The sequence shown here is derived from an EMBL/GenBank/DDBJ whole genome shotgun (WGS) entry which is preliminary data.</text>
</comment>
<dbReference type="RefSeq" id="WP_286160298.1">
    <property type="nucleotide sequence ID" value="NZ_FRBK01000009.1"/>
</dbReference>
<proteinExistence type="predicted"/>
<name>A0A9X8QUE2_9ACTN</name>